<feature type="domain" description="SbsA Ig-like" evidence="2">
    <location>
        <begin position="35"/>
        <end position="134"/>
    </location>
</feature>
<reference evidence="3 4" key="1">
    <citation type="submission" date="2016-11" db="EMBL/GenBank/DDBJ databases">
        <authorList>
            <person name="Jaros S."/>
            <person name="Januszkiewicz K."/>
            <person name="Wedrychowicz H."/>
        </authorList>
    </citation>
    <scope>NUCLEOTIDE SEQUENCE [LARGE SCALE GENOMIC DNA]</scope>
    <source>
        <strain evidence="3 4">DSM 18119</strain>
    </source>
</reference>
<dbReference type="EMBL" id="FQUU01000017">
    <property type="protein sequence ID" value="SHF74448.1"/>
    <property type="molecule type" value="Genomic_DNA"/>
</dbReference>
<dbReference type="PROSITE" id="PS51257">
    <property type="entry name" value="PROKAR_LIPOPROTEIN"/>
    <property type="match status" value="1"/>
</dbReference>
<evidence type="ECO:0000313" key="4">
    <source>
        <dbReference type="Proteomes" id="UP000184048"/>
    </source>
</evidence>
<organism evidence="3 4">
    <name type="scientific">Flavisolibacter ginsengisoli DSM 18119</name>
    <dbReference type="NCBI Taxonomy" id="1121884"/>
    <lineage>
        <taxon>Bacteria</taxon>
        <taxon>Pseudomonadati</taxon>
        <taxon>Bacteroidota</taxon>
        <taxon>Chitinophagia</taxon>
        <taxon>Chitinophagales</taxon>
        <taxon>Chitinophagaceae</taxon>
        <taxon>Flavisolibacter</taxon>
    </lineage>
</organism>
<dbReference type="Pfam" id="PF13205">
    <property type="entry name" value="Big_5"/>
    <property type="match status" value="1"/>
</dbReference>
<keyword evidence="1" id="KW-0732">Signal</keyword>
<sequence length="461" mass="51363">MRHVFPVAILFFVVVASLFGGSCANIIPPQGGPRDSIPPELLSATPRDSTLNFRSDRITLTFNEYVDLQDVQNNLLFAPLFQNNPRVDVKGKTITIHFRDTLEPNTTYIFNFGNAIKDFNEGNVLKNYTYTFSTGPVLDSLELKGKVLLAQTGKTDSTLIVVLHKNLQDSAVMKQRPMYVTKVDASGNFRFHNLPQGTFAVYALSDAGTGRKYINKTQLFAFADSPVHTGAADTALTLYAYREVPVATPVAANPLARARAENRLIFTSDASAGQQDLNKDLLINFGTALKSFDSTKIALTTDSSFNPVTYTARLDSSAKVLTIHTPWKEATRYNLVLNKDFAVDSAGKKLLKTDTLTFLTKSQADYGNVSIRLRNIDLARNPVLLFVQNDQVMYSAPVKSGTFSKNSFVPGDYELRILYDINDNGKWDPGQFFGTKRQPELVKPIEQKITIKPNWDNEFER</sequence>
<dbReference type="AlphaFoldDB" id="A0A1M5E5B7"/>
<evidence type="ECO:0000259" key="2">
    <source>
        <dbReference type="Pfam" id="PF13205"/>
    </source>
</evidence>
<accession>A0A1M5E5B7</accession>
<dbReference type="RefSeq" id="WP_072836560.1">
    <property type="nucleotide sequence ID" value="NZ_FQUU01000017.1"/>
</dbReference>
<evidence type="ECO:0000256" key="1">
    <source>
        <dbReference type="ARBA" id="ARBA00022729"/>
    </source>
</evidence>
<gene>
    <name evidence="3" type="ORF">SAMN02745131_03428</name>
</gene>
<protein>
    <submittedName>
        <fullName evidence="3">Ig-like domain-containing protein</fullName>
    </submittedName>
</protein>
<dbReference type="STRING" id="1121884.SAMN02745131_03428"/>
<dbReference type="OrthoDB" id="9809989at2"/>
<dbReference type="InterPro" id="IPR014755">
    <property type="entry name" value="Cu-Rt/internalin_Ig-like"/>
</dbReference>
<proteinExistence type="predicted"/>
<keyword evidence="4" id="KW-1185">Reference proteome</keyword>
<evidence type="ECO:0000313" key="3">
    <source>
        <dbReference type="EMBL" id="SHF74448.1"/>
    </source>
</evidence>
<dbReference type="InterPro" id="IPR032812">
    <property type="entry name" value="SbsA_Ig"/>
</dbReference>
<dbReference type="Gene3D" id="2.60.40.1220">
    <property type="match status" value="1"/>
</dbReference>
<dbReference type="Proteomes" id="UP000184048">
    <property type="component" value="Unassembled WGS sequence"/>
</dbReference>
<name>A0A1M5E5B7_9BACT</name>